<sequence length="580" mass="68175">MIKHDLKNWIYTNDLEGLLFFAQRLNEALFDFSPDRYKAPTLFTISSCLELLRTASSVKNGVFPLKTLETVFEEFKSIYNKDIIAQELVGVDAKNYFLEITESNLEKFITGIELLIMKMPPREYLNLLKEKLKEAIVSCKRKREIEDYSLKYISILTHLGYTQDFLYRKTCDFFFKKNMINNVNNIDEFYSLFDLKVKRYNIYLKISRLFRPLEEMCKGFKISIVEDEELSSKLKLTPQDEILIKVEQIELYDPYGAQIYVDRLLNKINNLFTFYYHKQRLSWSAEAVVKEMDSKDEGFHIKKRVTSMQKGIDYYPQAAAKLLGKMLMEINLKKDSFFRINRGIDFHGTSIENNIPENQLIQNWIALETLIINNNEDSKINLILKGLIPVLNYLYIKQLFSNLSSDIQRLRDAKVDEIVNKVPEGESYIDKVVALCVLKSNLSIAQELLKVLSASPLLRYRIYDLNLSLSNSDCIYKYLKEHEKRVEWHIRRIYRTRNLITHSGKVPKFIESLVESSHSYLDKFINIMITLSAEEKQIYTIQQGIQEIQIRNRIHTNYLKNNPNTECDSSNFKLLLWGGF</sequence>
<dbReference type="EMBL" id="CZBF01000001">
    <property type="protein sequence ID" value="CUP25696.1"/>
    <property type="molecule type" value="Genomic_DNA"/>
</dbReference>
<organism evidence="1 2">
    <name type="scientific">Bacteroides uniformis</name>
    <dbReference type="NCBI Taxonomy" id="820"/>
    <lineage>
        <taxon>Bacteria</taxon>
        <taxon>Pseudomonadati</taxon>
        <taxon>Bacteroidota</taxon>
        <taxon>Bacteroidia</taxon>
        <taxon>Bacteroidales</taxon>
        <taxon>Bacteroidaceae</taxon>
        <taxon>Bacteroides</taxon>
    </lineage>
</organism>
<gene>
    <name evidence="1" type="ORF">ERS852554_00125</name>
</gene>
<proteinExistence type="predicted"/>
<evidence type="ECO:0000313" key="1">
    <source>
        <dbReference type="EMBL" id="CUP25696.1"/>
    </source>
</evidence>
<accession>A0A174LSH2</accession>
<reference evidence="1 2" key="1">
    <citation type="submission" date="2015-09" db="EMBL/GenBank/DDBJ databases">
        <authorList>
            <consortium name="Pathogen Informatics"/>
        </authorList>
    </citation>
    <scope>NUCLEOTIDE SEQUENCE [LARGE SCALE GENOMIC DNA]</scope>
    <source>
        <strain evidence="1 2">2789STDY5834942</strain>
    </source>
</reference>
<dbReference type="AlphaFoldDB" id="A0A174LSH2"/>
<dbReference type="RefSeq" id="WP_057281036.1">
    <property type="nucleotide sequence ID" value="NZ_CAXTGW010000006.1"/>
</dbReference>
<name>A0A174LSH2_BACUN</name>
<evidence type="ECO:0008006" key="3">
    <source>
        <dbReference type="Google" id="ProtNLM"/>
    </source>
</evidence>
<dbReference type="Proteomes" id="UP000095788">
    <property type="component" value="Unassembled WGS sequence"/>
</dbReference>
<evidence type="ECO:0000313" key="2">
    <source>
        <dbReference type="Proteomes" id="UP000095788"/>
    </source>
</evidence>
<protein>
    <recommendedName>
        <fullName evidence="3">Apea-like HEPN domain-containing protein</fullName>
    </recommendedName>
</protein>